<keyword evidence="3" id="KW-0472">Membrane</keyword>
<dbReference type="InterPro" id="IPR011010">
    <property type="entry name" value="DNA_brk_join_enz"/>
</dbReference>
<feature type="domain" description="Core-binding (CB)" evidence="4">
    <location>
        <begin position="1"/>
        <end position="43"/>
    </location>
</feature>
<evidence type="ECO:0000256" key="3">
    <source>
        <dbReference type="SAM" id="Phobius"/>
    </source>
</evidence>
<accession>A0A0G1J253</accession>
<keyword evidence="3" id="KW-1133">Transmembrane helix</keyword>
<dbReference type="Proteomes" id="UP000034826">
    <property type="component" value="Unassembled WGS sequence"/>
</dbReference>
<dbReference type="AlphaFoldDB" id="A0A0G1J253"/>
<dbReference type="PROSITE" id="PS51900">
    <property type="entry name" value="CB"/>
    <property type="match status" value="1"/>
</dbReference>
<dbReference type="InterPro" id="IPR044068">
    <property type="entry name" value="CB"/>
</dbReference>
<dbReference type="InterPro" id="IPR010998">
    <property type="entry name" value="Integrase_recombinase_N"/>
</dbReference>
<keyword evidence="3" id="KW-0812">Transmembrane</keyword>
<evidence type="ECO:0000256" key="2">
    <source>
        <dbReference type="PROSITE-ProRule" id="PRU01248"/>
    </source>
</evidence>
<evidence type="ECO:0000256" key="1">
    <source>
        <dbReference type="ARBA" id="ARBA00023125"/>
    </source>
</evidence>
<dbReference type="SUPFAM" id="SSF56349">
    <property type="entry name" value="DNA breaking-rejoining enzymes"/>
    <property type="match status" value="1"/>
</dbReference>
<evidence type="ECO:0000313" key="6">
    <source>
        <dbReference type="Proteomes" id="UP000034826"/>
    </source>
</evidence>
<dbReference type="GO" id="GO:0003677">
    <property type="term" value="F:DNA binding"/>
    <property type="evidence" value="ECO:0007669"/>
    <property type="project" value="UniProtKB-UniRule"/>
</dbReference>
<organism evidence="5 6">
    <name type="scientific">Candidatus Woesebacteria bacterium GW2011_GWA2_44_33</name>
    <dbReference type="NCBI Taxonomy" id="1618564"/>
    <lineage>
        <taxon>Bacteria</taxon>
        <taxon>Candidatus Woeseibacteriota</taxon>
    </lineage>
</organism>
<proteinExistence type="predicted"/>
<name>A0A0G1J253_9BACT</name>
<dbReference type="EMBL" id="LCIY01000039">
    <property type="protein sequence ID" value="KKT65656.1"/>
    <property type="molecule type" value="Genomic_DNA"/>
</dbReference>
<evidence type="ECO:0000259" key="4">
    <source>
        <dbReference type="PROSITE" id="PS51900"/>
    </source>
</evidence>
<evidence type="ECO:0000313" key="5">
    <source>
        <dbReference type="EMBL" id="KKT65656.1"/>
    </source>
</evidence>
<sequence>MPNLPYFSPELLREYQRQINSQASPATAKRRMAALKRFFGWAHQEGHIPENPIQEMLPPLTPGAQIITTRAPRFKLSNVFKLGIPLVLVILVFLLVRNVKLPRRGP</sequence>
<feature type="transmembrane region" description="Helical" evidence="3">
    <location>
        <begin position="79"/>
        <end position="96"/>
    </location>
</feature>
<comment type="caution">
    <text evidence="5">The sequence shown here is derived from an EMBL/GenBank/DDBJ whole genome shotgun (WGS) entry which is preliminary data.</text>
</comment>
<dbReference type="Gene3D" id="1.10.150.130">
    <property type="match status" value="1"/>
</dbReference>
<reference evidence="5 6" key="1">
    <citation type="journal article" date="2015" name="Nature">
        <title>rRNA introns, odd ribosomes, and small enigmatic genomes across a large radiation of phyla.</title>
        <authorList>
            <person name="Brown C.T."/>
            <person name="Hug L.A."/>
            <person name="Thomas B.C."/>
            <person name="Sharon I."/>
            <person name="Castelle C.J."/>
            <person name="Singh A."/>
            <person name="Wilkins M.J."/>
            <person name="Williams K.H."/>
            <person name="Banfield J.F."/>
        </authorList>
    </citation>
    <scope>NUCLEOTIDE SEQUENCE [LARGE SCALE GENOMIC DNA]</scope>
</reference>
<gene>
    <name evidence="5" type="ORF">UW60_C0039G0009</name>
</gene>
<protein>
    <recommendedName>
        <fullName evidence="4">Core-binding (CB) domain-containing protein</fullName>
    </recommendedName>
</protein>
<keyword evidence="1 2" id="KW-0238">DNA-binding</keyword>